<dbReference type="RefSeq" id="WP_200306455.1">
    <property type="nucleotide sequence ID" value="NZ_NRSG01000379.1"/>
</dbReference>
<dbReference type="Pfam" id="PF13491">
    <property type="entry name" value="FtsK_4TM"/>
    <property type="match status" value="1"/>
</dbReference>
<evidence type="ECO:0000313" key="8">
    <source>
        <dbReference type="EMBL" id="MBK1661817.1"/>
    </source>
</evidence>
<comment type="subcellular location">
    <subcellularLocation>
        <location evidence="1">Cell membrane</location>
        <topology evidence="1">Multi-pass membrane protein</topology>
    </subcellularLocation>
</comment>
<sequence>MPATRASVTSAPLAGVRRFASPAVKAAIRRRIGELAGLLCALLGLALLVALASHNPADPSLSTATTRAPANLVGPAGAVVSDLLLQGFGWAGALPGLALLAWAWRLATHRGLGLFPARLAALLAMLPLGAAALTLLPLPGHLPTLAGPGGAGGAVTAHALYDTAGALLGPFGGMAASGGIAGLALLLAIPALGLSPAEWPAA</sequence>
<name>A0ABS1D6V9_9PROT</name>
<feature type="transmembrane region" description="Helical" evidence="6">
    <location>
        <begin position="171"/>
        <end position="194"/>
    </location>
</feature>
<keyword evidence="9" id="KW-1185">Reference proteome</keyword>
<gene>
    <name evidence="8" type="ORF">CKO45_26845</name>
</gene>
<comment type="caution">
    <text evidence="8">The sequence shown here is derived from an EMBL/GenBank/DDBJ whole genome shotgun (WGS) entry which is preliminary data.</text>
</comment>
<evidence type="ECO:0000313" key="9">
    <source>
        <dbReference type="Proteomes" id="UP000697995"/>
    </source>
</evidence>
<keyword evidence="2" id="KW-1003">Cell membrane</keyword>
<feature type="transmembrane region" description="Helical" evidence="6">
    <location>
        <begin position="119"/>
        <end position="138"/>
    </location>
</feature>
<dbReference type="Proteomes" id="UP000697995">
    <property type="component" value="Unassembled WGS sequence"/>
</dbReference>
<proteinExistence type="predicted"/>
<evidence type="ECO:0000256" key="5">
    <source>
        <dbReference type="ARBA" id="ARBA00023136"/>
    </source>
</evidence>
<keyword evidence="3 6" id="KW-0812">Transmembrane</keyword>
<evidence type="ECO:0000259" key="7">
    <source>
        <dbReference type="Pfam" id="PF13491"/>
    </source>
</evidence>
<organism evidence="8 9">
    <name type="scientific">Paracraurococcus ruber</name>
    <dbReference type="NCBI Taxonomy" id="77675"/>
    <lineage>
        <taxon>Bacteria</taxon>
        <taxon>Pseudomonadati</taxon>
        <taxon>Pseudomonadota</taxon>
        <taxon>Alphaproteobacteria</taxon>
        <taxon>Acetobacterales</taxon>
        <taxon>Roseomonadaceae</taxon>
        <taxon>Paracraurococcus</taxon>
    </lineage>
</organism>
<feature type="domain" description="DNA translocase FtsK 4TM region" evidence="7">
    <location>
        <begin position="30"/>
        <end position="166"/>
    </location>
</feature>
<feature type="transmembrane region" description="Helical" evidence="6">
    <location>
        <begin position="35"/>
        <end position="53"/>
    </location>
</feature>
<evidence type="ECO:0000256" key="1">
    <source>
        <dbReference type="ARBA" id="ARBA00004651"/>
    </source>
</evidence>
<evidence type="ECO:0000256" key="3">
    <source>
        <dbReference type="ARBA" id="ARBA00022692"/>
    </source>
</evidence>
<keyword evidence="4 6" id="KW-1133">Transmembrane helix</keyword>
<feature type="non-terminal residue" evidence="8">
    <location>
        <position position="202"/>
    </location>
</feature>
<protein>
    <recommendedName>
        <fullName evidence="7">DNA translocase FtsK 4TM region domain-containing protein</fullName>
    </recommendedName>
</protein>
<accession>A0ABS1D6V9</accession>
<reference evidence="8 9" key="1">
    <citation type="journal article" date="2020" name="Microorganisms">
        <title>Osmotic Adaptation and Compatible Solute Biosynthesis of Phototrophic Bacteria as Revealed from Genome Analyses.</title>
        <authorList>
            <person name="Imhoff J.F."/>
            <person name="Rahn T."/>
            <person name="Kunzel S."/>
            <person name="Keller A."/>
            <person name="Neulinger S.C."/>
        </authorList>
    </citation>
    <scope>NUCLEOTIDE SEQUENCE [LARGE SCALE GENOMIC DNA]</scope>
    <source>
        <strain evidence="8 9">DSM 15382</strain>
    </source>
</reference>
<feature type="transmembrane region" description="Helical" evidence="6">
    <location>
        <begin position="88"/>
        <end position="107"/>
    </location>
</feature>
<keyword evidence="5 6" id="KW-0472">Membrane</keyword>
<dbReference type="EMBL" id="NRSG01000379">
    <property type="protein sequence ID" value="MBK1661817.1"/>
    <property type="molecule type" value="Genomic_DNA"/>
</dbReference>
<dbReference type="InterPro" id="IPR025199">
    <property type="entry name" value="FtsK_4TM"/>
</dbReference>
<evidence type="ECO:0000256" key="4">
    <source>
        <dbReference type="ARBA" id="ARBA00022989"/>
    </source>
</evidence>
<evidence type="ECO:0000256" key="2">
    <source>
        <dbReference type="ARBA" id="ARBA00022475"/>
    </source>
</evidence>
<evidence type="ECO:0000256" key="6">
    <source>
        <dbReference type="SAM" id="Phobius"/>
    </source>
</evidence>